<evidence type="ECO:0000313" key="2">
    <source>
        <dbReference type="EMBL" id="TXC91126.1"/>
    </source>
</evidence>
<evidence type="ECO:0000313" key="3">
    <source>
        <dbReference type="Proteomes" id="UP000321363"/>
    </source>
</evidence>
<name>A0A5C6W1B3_9BACI</name>
<feature type="domain" description="LysM" evidence="1">
    <location>
        <begin position="380"/>
        <end position="423"/>
    </location>
</feature>
<dbReference type="InterPro" id="IPR036779">
    <property type="entry name" value="LysM_dom_sf"/>
</dbReference>
<comment type="caution">
    <text evidence="2">The sequence shown here is derived from an EMBL/GenBank/DDBJ whole genome shotgun (WGS) entry which is preliminary data.</text>
</comment>
<feature type="domain" description="LysM" evidence="1">
    <location>
        <begin position="255"/>
        <end position="298"/>
    </location>
</feature>
<dbReference type="Gene3D" id="3.10.350.10">
    <property type="entry name" value="LysM domain"/>
    <property type="match status" value="7"/>
</dbReference>
<dbReference type="SMART" id="SM00257">
    <property type="entry name" value="LysM"/>
    <property type="match status" value="7"/>
</dbReference>
<dbReference type="AlphaFoldDB" id="A0A5C6W1B3"/>
<dbReference type="CDD" id="cd00118">
    <property type="entry name" value="LysM"/>
    <property type="match status" value="7"/>
</dbReference>
<feature type="domain" description="LysM" evidence="1">
    <location>
        <begin position="150"/>
        <end position="193"/>
    </location>
</feature>
<dbReference type="PANTHER" id="PTHR33734:SF22">
    <property type="entry name" value="MEMBRANE-BOUND LYTIC MUREIN TRANSGLYCOSYLASE D"/>
    <property type="match status" value="1"/>
</dbReference>
<feature type="domain" description="LysM" evidence="1">
    <location>
        <begin position="196"/>
        <end position="239"/>
    </location>
</feature>
<feature type="domain" description="LysM" evidence="1">
    <location>
        <begin position="318"/>
        <end position="361"/>
    </location>
</feature>
<dbReference type="EMBL" id="VOQF01000005">
    <property type="protein sequence ID" value="TXC91126.1"/>
    <property type="molecule type" value="Genomic_DNA"/>
</dbReference>
<accession>A0A5C6W1B3</accession>
<keyword evidence="3" id="KW-1185">Reference proteome</keyword>
<feature type="domain" description="LysM" evidence="1">
    <location>
        <begin position="496"/>
        <end position="540"/>
    </location>
</feature>
<dbReference type="PANTHER" id="PTHR33734">
    <property type="entry name" value="LYSM DOMAIN-CONTAINING GPI-ANCHORED PROTEIN 2"/>
    <property type="match status" value="1"/>
</dbReference>
<organism evidence="2 3">
    <name type="scientific">Metabacillus litoralis</name>
    <dbReference type="NCBI Taxonomy" id="152268"/>
    <lineage>
        <taxon>Bacteria</taxon>
        <taxon>Bacillati</taxon>
        <taxon>Bacillota</taxon>
        <taxon>Bacilli</taxon>
        <taxon>Bacillales</taxon>
        <taxon>Bacillaceae</taxon>
        <taxon>Metabacillus</taxon>
    </lineage>
</organism>
<proteinExistence type="predicted"/>
<dbReference type="Proteomes" id="UP000321363">
    <property type="component" value="Unassembled WGS sequence"/>
</dbReference>
<sequence>MNETSFQLQFSKRSLFIIQAFKEIMTIKFDNFTTPSLRIISLIFFHTIGGGVAVEFLHKYKVEHHQDGATLILYVSDFDTEFATELGTEVTNTRQEEISSYAQRRFPNLKINTIKVVAGGIIVCMFSFSGISSKTTAKAAEPDMTVHTALTYTVKSGDSLSVIAKRYNITTNELTSFNKLTTNTIRIGQVLQLPLIKYTVKSGDSLSVIAKAYSVSIDRLKAQNNMNSDVIFPGQTLYVPTSISKPLEDTGTNATIYTIQAGDSLSVLAKRFGTTVAAIKSENNLTKDFITIGQKINIPRQQHVESQKQTEAADTLPDLYTVVSGDSLSVIAKKFNTTVQELMNLNLLTNTTIIVGQTLKISNPTTNEPNTVNNNVSTPTTYTVVAGDTLSGIAKRYGLTVSYLKEITNLHTDNIFLGQKLQLKEQQSQQTYTVKSGDSLSQIAKNFGVTTSDIMSLNSLKSELIFVGQTLLIKGTVKPETGDQAIEKEENTVSYRTHTVVSGDNIWNLSVKYGIPQAELLRANKLTTSSRLSIGQKLTIPVHQIAVQETVSERHGEYLDWWTEAQYVFPIGKTVTITDFQTGKSFKIKRTIGANHADCETVTTADTTIAKGIWGGFSWSTRPVIVEVDGRKIAASMSFAPHDVDYISNNGMTGHFDIHFKNSTRHKDGQIDPSHQDKVKIAAGLK</sequence>
<gene>
    <name evidence="2" type="ORF">FS935_09505</name>
</gene>
<feature type="domain" description="LysM" evidence="1">
    <location>
        <begin position="430"/>
        <end position="473"/>
    </location>
</feature>
<dbReference type="GO" id="GO:0008932">
    <property type="term" value="F:lytic endotransglycosylase activity"/>
    <property type="evidence" value="ECO:0007669"/>
    <property type="project" value="TreeGrafter"/>
</dbReference>
<dbReference type="InterPro" id="IPR018392">
    <property type="entry name" value="LysM"/>
</dbReference>
<dbReference type="PROSITE" id="PS51782">
    <property type="entry name" value="LYSM"/>
    <property type="match status" value="7"/>
</dbReference>
<reference evidence="2 3" key="1">
    <citation type="journal article" date="2005" name="Int. J. Syst. Evol. Microbiol.">
        <title>Bacillus litoralis sp. nov., isolated from a tidal flat of the Yellow Sea in Korea.</title>
        <authorList>
            <person name="Yoon J.H."/>
            <person name="Oh T.K."/>
        </authorList>
    </citation>
    <scope>NUCLEOTIDE SEQUENCE [LARGE SCALE GENOMIC DNA]</scope>
    <source>
        <strain evidence="2 3">SW-211</strain>
    </source>
</reference>
<evidence type="ECO:0000259" key="1">
    <source>
        <dbReference type="PROSITE" id="PS51782"/>
    </source>
</evidence>
<dbReference type="Pfam" id="PF01476">
    <property type="entry name" value="LysM"/>
    <property type="match status" value="7"/>
</dbReference>
<dbReference type="SUPFAM" id="SSF54106">
    <property type="entry name" value="LysM domain"/>
    <property type="match status" value="7"/>
</dbReference>
<protein>
    <submittedName>
        <fullName evidence="2">LysM peptidoglycan-binding domain-containing protein</fullName>
    </submittedName>
</protein>